<evidence type="ECO:0000313" key="3">
    <source>
        <dbReference type="Proteomes" id="UP000010471"/>
    </source>
</evidence>
<dbReference type="GO" id="GO:0006355">
    <property type="term" value="P:regulation of DNA-templated transcription"/>
    <property type="evidence" value="ECO:0007669"/>
    <property type="project" value="InterPro"/>
</dbReference>
<accession>K9WQP6</accession>
<dbReference type="EMBL" id="CP003632">
    <property type="protein sequence ID" value="AFZ22111.1"/>
    <property type="molecule type" value="Genomic_DNA"/>
</dbReference>
<reference evidence="2 3" key="1">
    <citation type="submission" date="2012-06" db="EMBL/GenBank/DDBJ databases">
        <title>Finished plasmid 2 of genome of Microcoleus sp. PCC 7113.</title>
        <authorList>
            <consortium name="US DOE Joint Genome Institute"/>
            <person name="Gugger M."/>
            <person name="Coursin T."/>
            <person name="Rippka R."/>
            <person name="Tandeau De Marsac N."/>
            <person name="Huntemann M."/>
            <person name="Wei C.-L."/>
            <person name="Han J."/>
            <person name="Detter J.C."/>
            <person name="Han C."/>
            <person name="Tapia R."/>
            <person name="Chen A."/>
            <person name="Kyrpides N."/>
            <person name="Mavromatis K."/>
            <person name="Markowitz V."/>
            <person name="Szeto E."/>
            <person name="Ivanova N."/>
            <person name="Pagani I."/>
            <person name="Pati A."/>
            <person name="Goodwin L."/>
            <person name="Nordberg H.P."/>
            <person name="Cantor M.N."/>
            <person name="Hua S.X."/>
            <person name="Woyke T."/>
            <person name="Kerfeld C.A."/>
        </authorList>
    </citation>
    <scope>NUCLEOTIDE SEQUENCE [LARGE SCALE GENOMIC DNA]</scope>
    <source>
        <strain evidence="2 3">PCC 7113</strain>
        <plasmid evidence="2 3">pMIC7113.02</plasmid>
    </source>
</reference>
<protein>
    <submittedName>
        <fullName evidence="2">Ribbon-helix-helix protein, copG family</fullName>
    </submittedName>
</protein>
<keyword evidence="2" id="KW-0614">Plasmid</keyword>
<dbReference type="AlphaFoldDB" id="K9WQP6"/>
<organism evidence="2 3">
    <name type="scientific">Allocoleopsis franciscana PCC 7113</name>
    <dbReference type="NCBI Taxonomy" id="1173027"/>
    <lineage>
        <taxon>Bacteria</taxon>
        <taxon>Bacillati</taxon>
        <taxon>Cyanobacteriota</taxon>
        <taxon>Cyanophyceae</taxon>
        <taxon>Coleofasciculales</taxon>
        <taxon>Coleofasciculaceae</taxon>
        <taxon>Allocoleopsis</taxon>
        <taxon>Allocoleopsis franciscana</taxon>
    </lineage>
</organism>
<proteinExistence type="predicted"/>
<evidence type="ECO:0000259" key="1">
    <source>
        <dbReference type="Pfam" id="PF01402"/>
    </source>
</evidence>
<feature type="domain" description="Ribbon-helix-helix protein CopG" evidence="1">
    <location>
        <begin position="10"/>
        <end position="45"/>
    </location>
</feature>
<dbReference type="HOGENOM" id="CLU_202531_3_0_3"/>
<evidence type="ECO:0000313" key="2">
    <source>
        <dbReference type="EMBL" id="AFZ22111.1"/>
    </source>
</evidence>
<geneLocation type="plasmid" evidence="2 3">
    <name>pMIC7113.02</name>
</geneLocation>
<dbReference type="Pfam" id="PF01402">
    <property type="entry name" value="RHH_1"/>
    <property type="match status" value="1"/>
</dbReference>
<dbReference type="Proteomes" id="UP000010471">
    <property type="component" value="Plasmid pMIC7113.02"/>
</dbReference>
<sequence>MASNPAQIQKKITFRLPLVELERLEEESLRTGRTKTDILREFIRTLPRSPEPEPKSEKK</sequence>
<gene>
    <name evidence="2" type="ORF">Mic7113_6533</name>
</gene>
<dbReference type="RefSeq" id="WP_015211505.1">
    <property type="nucleotide sequence ID" value="NC_019760.1"/>
</dbReference>
<name>K9WQP6_9CYAN</name>
<dbReference type="InterPro" id="IPR002145">
    <property type="entry name" value="CopG"/>
</dbReference>
<dbReference type="KEGG" id="mic:Mic7113_6533"/>
<keyword evidence="3" id="KW-1185">Reference proteome</keyword>